<dbReference type="InterPro" id="IPR024747">
    <property type="entry name" value="Pyridox_Oxase-rel"/>
</dbReference>
<dbReference type="EMBL" id="QRDY01000009">
    <property type="protein sequence ID" value="RED58142.1"/>
    <property type="molecule type" value="Genomic_DNA"/>
</dbReference>
<accession>A0A3D9I8Q6</accession>
<keyword evidence="2" id="KW-1185">Reference proteome</keyword>
<dbReference type="PANTHER" id="PTHR34071">
    <property type="entry name" value="5-NITROIMIDAZOLE ANTIBIOTICS RESISTANCE PROTEIN, NIMA-FAMILY-RELATED PROTEIN-RELATED"/>
    <property type="match status" value="1"/>
</dbReference>
<dbReference type="RefSeq" id="WP_245987704.1">
    <property type="nucleotide sequence ID" value="NZ_QRDY01000009.1"/>
</dbReference>
<dbReference type="AlphaFoldDB" id="A0A3D9I8Q6"/>
<dbReference type="PANTHER" id="PTHR34071:SF2">
    <property type="entry name" value="FLAVIN-NUCLEOTIDE-BINDING PROTEIN"/>
    <property type="match status" value="1"/>
</dbReference>
<sequence length="181" mass="20196">MYPIRMYKRACTDSVKIGHFLDQARTGFLGLSSDDVPYVIPLNYAWLNGNIYFHGASEGRKIDILQRNAKACFSVCEDNGTITDIVPANTDTAYMSVILFGSVELVDDLEEATGAMQEMLHKYVPGYYQSPLAKSHVEKYVSSLGSKTSVFKLIPTEITAKENEVQPSHMYYPGRTQASPH</sequence>
<dbReference type="Gene3D" id="2.30.110.10">
    <property type="entry name" value="Electron Transport, Fmn-binding Protein, Chain A"/>
    <property type="match status" value="1"/>
</dbReference>
<protein>
    <recommendedName>
        <fullName evidence="3">Nitroimidazol reductase NimA-like FMN-containing flavoprotein (Pyridoxamine 5'-phosphate oxidase superfamily)</fullName>
    </recommendedName>
</protein>
<name>A0A3D9I8Q6_9BACL</name>
<evidence type="ECO:0000313" key="1">
    <source>
        <dbReference type="EMBL" id="RED58142.1"/>
    </source>
</evidence>
<evidence type="ECO:0000313" key="2">
    <source>
        <dbReference type="Proteomes" id="UP000256869"/>
    </source>
</evidence>
<gene>
    <name evidence="1" type="ORF">DFP95_109180</name>
</gene>
<dbReference type="Pfam" id="PF12900">
    <property type="entry name" value="Pyridox_ox_2"/>
    <property type="match status" value="1"/>
</dbReference>
<organism evidence="1 2">
    <name type="scientific">Cohnella lupini</name>
    <dbReference type="NCBI Taxonomy" id="1294267"/>
    <lineage>
        <taxon>Bacteria</taxon>
        <taxon>Bacillati</taxon>
        <taxon>Bacillota</taxon>
        <taxon>Bacilli</taxon>
        <taxon>Bacillales</taxon>
        <taxon>Paenibacillaceae</taxon>
        <taxon>Cohnella</taxon>
    </lineage>
</organism>
<proteinExistence type="predicted"/>
<dbReference type="InterPro" id="IPR012349">
    <property type="entry name" value="Split_barrel_FMN-bd"/>
</dbReference>
<comment type="caution">
    <text evidence="1">The sequence shown here is derived from an EMBL/GenBank/DDBJ whole genome shotgun (WGS) entry which is preliminary data.</text>
</comment>
<reference evidence="1 2" key="1">
    <citation type="submission" date="2018-07" db="EMBL/GenBank/DDBJ databases">
        <title>Genomic Encyclopedia of Type Strains, Phase III (KMG-III): the genomes of soil and plant-associated and newly described type strains.</title>
        <authorList>
            <person name="Whitman W."/>
        </authorList>
    </citation>
    <scope>NUCLEOTIDE SEQUENCE [LARGE SCALE GENOMIC DNA]</scope>
    <source>
        <strain evidence="1 2">CECT 8236</strain>
    </source>
</reference>
<evidence type="ECO:0008006" key="3">
    <source>
        <dbReference type="Google" id="ProtNLM"/>
    </source>
</evidence>
<dbReference type="SUPFAM" id="SSF50475">
    <property type="entry name" value="FMN-binding split barrel"/>
    <property type="match status" value="1"/>
</dbReference>
<dbReference type="Proteomes" id="UP000256869">
    <property type="component" value="Unassembled WGS sequence"/>
</dbReference>